<sequence length="54" mass="5972">MQKMVVVVPVESDVDKGEHIGEQQRNAAAQIDKGAAGRHLELTMIVMMIATTHW</sequence>
<reference evidence="1 2" key="1">
    <citation type="submission" date="2020-08" db="EMBL/GenBank/DDBJ databases">
        <title>Genomic Encyclopedia of Type Strains, Phase IV (KMG-IV): sequencing the most valuable type-strain genomes for metagenomic binning, comparative biology and taxonomic classification.</title>
        <authorList>
            <person name="Goeker M."/>
        </authorList>
    </citation>
    <scope>NUCLEOTIDE SEQUENCE [LARGE SCALE GENOMIC DNA]</scope>
    <source>
        <strain evidence="1 2">DSM 26736</strain>
    </source>
</reference>
<proteinExistence type="predicted"/>
<dbReference type="AlphaFoldDB" id="A0A840YPW7"/>
<protein>
    <submittedName>
        <fullName evidence="1">Uncharacterized protein</fullName>
    </submittedName>
</protein>
<dbReference type="Proteomes" id="UP000527143">
    <property type="component" value="Unassembled WGS sequence"/>
</dbReference>
<organism evidence="1 2">
    <name type="scientific">Sphingomonas xinjiangensis</name>
    <dbReference type="NCBI Taxonomy" id="643568"/>
    <lineage>
        <taxon>Bacteria</taxon>
        <taxon>Pseudomonadati</taxon>
        <taxon>Pseudomonadota</taxon>
        <taxon>Alphaproteobacteria</taxon>
        <taxon>Sphingomonadales</taxon>
        <taxon>Sphingomonadaceae</taxon>
        <taxon>Sphingomonas</taxon>
    </lineage>
</organism>
<evidence type="ECO:0000313" key="1">
    <source>
        <dbReference type="EMBL" id="MBB5709813.1"/>
    </source>
</evidence>
<accession>A0A840YPW7</accession>
<gene>
    <name evidence="1" type="ORF">FHT02_001035</name>
</gene>
<comment type="caution">
    <text evidence="1">The sequence shown here is derived from an EMBL/GenBank/DDBJ whole genome shotgun (WGS) entry which is preliminary data.</text>
</comment>
<evidence type="ECO:0000313" key="2">
    <source>
        <dbReference type="Proteomes" id="UP000527143"/>
    </source>
</evidence>
<keyword evidence="2" id="KW-1185">Reference proteome</keyword>
<name>A0A840YPW7_9SPHN</name>
<dbReference type="EMBL" id="JACIJF010000002">
    <property type="protein sequence ID" value="MBB5709813.1"/>
    <property type="molecule type" value="Genomic_DNA"/>
</dbReference>